<organism evidence="11 12">
    <name type="scientific">Candida parapsilosis</name>
    <name type="common">Yeast</name>
    <dbReference type="NCBI Taxonomy" id="5480"/>
    <lineage>
        <taxon>Eukaryota</taxon>
        <taxon>Fungi</taxon>
        <taxon>Dikarya</taxon>
        <taxon>Ascomycota</taxon>
        <taxon>Saccharomycotina</taxon>
        <taxon>Pichiomycetes</taxon>
        <taxon>Debaryomycetaceae</taxon>
        <taxon>Candida/Lodderomyces clade</taxon>
        <taxon>Candida</taxon>
    </lineage>
</organism>
<feature type="transmembrane region" description="Helical" evidence="10">
    <location>
        <begin position="404"/>
        <end position="428"/>
    </location>
</feature>
<evidence type="ECO:0000256" key="1">
    <source>
        <dbReference type="ARBA" id="ARBA00004141"/>
    </source>
</evidence>
<dbReference type="Gene3D" id="1.20.1250.20">
    <property type="entry name" value="MFS general substrate transporter like domains"/>
    <property type="match status" value="1"/>
</dbReference>
<accession>A0A8X7NKZ2</accession>
<dbReference type="SUPFAM" id="SSF103473">
    <property type="entry name" value="MFS general substrate transporter"/>
    <property type="match status" value="1"/>
</dbReference>
<dbReference type="PROSITE" id="PS01023">
    <property type="entry name" value="PTR2_2"/>
    <property type="match status" value="1"/>
</dbReference>
<dbReference type="Pfam" id="PF00854">
    <property type="entry name" value="PTR2"/>
    <property type="match status" value="1"/>
</dbReference>
<feature type="transmembrane region" description="Helical" evidence="10">
    <location>
        <begin position="440"/>
        <end position="461"/>
    </location>
</feature>
<feature type="transmembrane region" description="Helical" evidence="10">
    <location>
        <begin position="144"/>
        <end position="162"/>
    </location>
</feature>
<keyword evidence="3 8" id="KW-0813">Transport</keyword>
<feature type="transmembrane region" description="Helical" evidence="10">
    <location>
        <begin position="174"/>
        <end position="196"/>
    </location>
</feature>
<comment type="subcellular location">
    <subcellularLocation>
        <location evidence="1 8">Membrane</location>
        <topology evidence="1 8">Multi-pass membrane protein</topology>
    </subcellularLocation>
</comment>
<keyword evidence="4 8" id="KW-0812">Transmembrane</keyword>
<dbReference type="AlphaFoldDB" id="A0A8X7NKZ2"/>
<evidence type="ECO:0000256" key="5">
    <source>
        <dbReference type="ARBA" id="ARBA00022856"/>
    </source>
</evidence>
<evidence type="ECO:0000256" key="9">
    <source>
        <dbReference type="SAM" id="MobiDB-lite"/>
    </source>
</evidence>
<evidence type="ECO:0000256" key="8">
    <source>
        <dbReference type="RuleBase" id="RU003755"/>
    </source>
</evidence>
<comment type="similarity">
    <text evidence="2 8">Belongs to the major facilitator superfamily. Proton-dependent oligopeptide transporter (POT/PTR) (TC 2.A.17) family.</text>
</comment>
<dbReference type="GO" id="GO:0005886">
    <property type="term" value="C:plasma membrane"/>
    <property type="evidence" value="ECO:0007669"/>
    <property type="project" value="UniProtKB-ARBA"/>
</dbReference>
<feature type="compositionally biased region" description="Polar residues" evidence="9">
    <location>
        <begin position="17"/>
        <end position="48"/>
    </location>
</feature>
<keyword evidence="7 10" id="KW-0472">Membrane</keyword>
<sequence length="605" mass="68134">MSEKNDYIQSVEEPIQPQHQNEAYTSSSDASPSVTNEKQQQNVIQTASLEEDAEVKKTNSNEVNFIDDSLQEEDEGREPTEHEFKTLRHVADRIPFAAWLVAVVELAERFSYYGLSAPFQNYMQNGPNDHPKGQLDLQQQGATALSYFFQFWCYVTPIFGGWIADTYWGKYKTLFVACFVYIVGILILFVTSIPSITSKNTALGGYVTAIIIIGIGTGLIKSNVSPYLADQVPKRKPRISVRKNGERVIVDPNITVQNIFLWFYLMINIGSLSVIATTELEAHVGFWAAYLLPFCFFFLALASLIAGKNKSVDIPVSEKIINKTFKCAWVGLTNGFNLDNAKPSVHPEKEYPWTDHFVEEVRRALYACKVFVFYPVYWVTYGQMLNNFVSQAGQMRAHGLPNDFLQAFDSICIIIFIPIMERFVYPFLRRFTPVKPITKIFFGFMFGTGAMIYAAVLQHYIYKSGPCYDDPGACPNGNNIHIALQTPAYWLIAMSEIFASVTGLEYAYTKAPVSMKSFIMALFLVTNAFGSAIGIALSPVSKDPKMVWTYTGLAVACFIGGCLFWVIYSSYNAKEDSWNDLEYENELDEAVLRPVHSLAHSVKSI</sequence>
<protein>
    <submittedName>
        <fullName evidence="11">Peptide transporter PTR2</fullName>
    </submittedName>
</protein>
<dbReference type="PANTHER" id="PTHR11654">
    <property type="entry name" value="OLIGOPEPTIDE TRANSPORTER-RELATED"/>
    <property type="match status" value="1"/>
</dbReference>
<dbReference type="InterPro" id="IPR036259">
    <property type="entry name" value="MFS_trans_sf"/>
</dbReference>
<dbReference type="OrthoDB" id="8904098at2759"/>
<keyword evidence="5" id="KW-0653">Protein transport</keyword>
<keyword evidence="5" id="KW-0571">Peptide transport</keyword>
<evidence type="ECO:0000256" key="7">
    <source>
        <dbReference type="ARBA" id="ARBA00023136"/>
    </source>
</evidence>
<name>A0A8X7NKZ2_CANPA</name>
<dbReference type="GO" id="GO:0071916">
    <property type="term" value="F:dipeptide transmembrane transporter activity"/>
    <property type="evidence" value="ECO:0007669"/>
    <property type="project" value="UniProtKB-ARBA"/>
</dbReference>
<evidence type="ECO:0000313" key="12">
    <source>
        <dbReference type="Proteomes" id="UP000590412"/>
    </source>
</evidence>
<evidence type="ECO:0000256" key="3">
    <source>
        <dbReference type="ARBA" id="ARBA00022448"/>
    </source>
</evidence>
<gene>
    <name evidence="11" type="primary">PTR2</name>
    <name evidence="11" type="ORF">FOB60_004361</name>
</gene>
<evidence type="ECO:0000256" key="6">
    <source>
        <dbReference type="ARBA" id="ARBA00022989"/>
    </source>
</evidence>
<dbReference type="InterPro" id="IPR000109">
    <property type="entry name" value="POT_fam"/>
</dbReference>
<feature type="transmembrane region" description="Helical" evidence="10">
    <location>
        <begin position="284"/>
        <end position="306"/>
    </location>
</feature>
<feature type="transmembrane region" description="Helical" evidence="10">
    <location>
        <begin position="488"/>
        <end position="508"/>
    </location>
</feature>
<reference evidence="11" key="1">
    <citation type="submission" date="2020-03" db="EMBL/GenBank/DDBJ databases">
        <title>FDA dAtabase for Regulatory Grade micrObial Sequences (FDA-ARGOS): Supporting development and validation of Infectious Disease Dx tests.</title>
        <authorList>
            <person name="Campos J."/>
            <person name="Goldberg B."/>
            <person name="Tallon L."/>
            <person name="Sadzewicz L."/>
            <person name="Vavikolanu K."/>
            <person name="Mehta A."/>
            <person name="Aluvathingal J."/>
            <person name="Nadendla S."/>
            <person name="Nandy P."/>
            <person name="Geyer C."/>
            <person name="Yan Y."/>
            <person name="Sichtig H."/>
        </authorList>
    </citation>
    <scope>NUCLEOTIDE SEQUENCE [LARGE SCALE GENOMIC DNA]</scope>
    <source>
        <strain evidence="11">FDAARGOS_652</strain>
    </source>
</reference>
<evidence type="ECO:0000313" key="11">
    <source>
        <dbReference type="EMBL" id="KAF6048978.1"/>
    </source>
</evidence>
<feature type="region of interest" description="Disordered" evidence="9">
    <location>
        <begin position="1"/>
        <end position="55"/>
    </location>
</feature>
<dbReference type="Proteomes" id="UP000590412">
    <property type="component" value="Unassembled WGS sequence"/>
</dbReference>
<comment type="caution">
    <text evidence="11">The sequence shown here is derived from an EMBL/GenBank/DDBJ whole genome shotgun (WGS) entry which is preliminary data.</text>
</comment>
<dbReference type="InterPro" id="IPR018456">
    <property type="entry name" value="PTR2_symporter_CS"/>
</dbReference>
<evidence type="ECO:0000256" key="10">
    <source>
        <dbReference type="SAM" id="Phobius"/>
    </source>
</evidence>
<feature type="transmembrane region" description="Helical" evidence="10">
    <location>
        <begin position="202"/>
        <end position="220"/>
    </location>
</feature>
<feature type="transmembrane region" description="Helical" evidence="10">
    <location>
        <begin position="547"/>
        <end position="568"/>
    </location>
</feature>
<proteinExistence type="inferred from homology"/>
<feature type="transmembrane region" description="Helical" evidence="10">
    <location>
        <begin position="520"/>
        <end position="541"/>
    </location>
</feature>
<feature type="transmembrane region" description="Helical" evidence="10">
    <location>
        <begin position="259"/>
        <end position="278"/>
    </location>
</feature>
<keyword evidence="6 10" id="KW-1133">Transmembrane helix</keyword>
<evidence type="ECO:0000256" key="2">
    <source>
        <dbReference type="ARBA" id="ARBA00005982"/>
    </source>
</evidence>
<dbReference type="FunFam" id="1.20.1250.20:FF:000085">
    <property type="entry name" value="MFS peptide transporter Ptr2"/>
    <property type="match status" value="1"/>
</dbReference>
<evidence type="ECO:0000256" key="4">
    <source>
        <dbReference type="ARBA" id="ARBA00022692"/>
    </source>
</evidence>
<dbReference type="EMBL" id="JABWAB010000006">
    <property type="protein sequence ID" value="KAF6048978.1"/>
    <property type="molecule type" value="Genomic_DNA"/>
</dbReference>